<reference evidence="2 3" key="1">
    <citation type="journal article" date="2017" name="BMC Genomics">
        <title>Genomic analysis of methanogenic archaea reveals a shift towards energy conservation.</title>
        <authorList>
            <person name="Gilmore S.P."/>
            <person name="Henske J.K."/>
            <person name="Sexton J.A."/>
            <person name="Solomon K.V."/>
            <person name="Seppala S."/>
            <person name="Yoo J.I."/>
            <person name="Huyett L.M."/>
            <person name="Pressman A."/>
            <person name="Cogan J.Z."/>
            <person name="Kivenson V."/>
            <person name="Peng X."/>
            <person name="Tan Y."/>
            <person name="Valentine D.L."/>
            <person name="O'Malley M.A."/>
        </authorList>
    </citation>
    <scope>NUCLEOTIDE SEQUENCE [LARGE SCALE GENOMIC DNA]</scope>
    <source>
        <strain evidence="2 3">M.o.H.</strain>
    </source>
</reference>
<sequence length="83" mass="9398">MNIPEHVKAEFKIKFNSLDEAKLVLKSIEPEIQTAPSERTSVEISLDGKTLKLIIDAEDTPSLRASVNSYFRWITLSHEINSL</sequence>
<dbReference type="Proteomes" id="UP000217784">
    <property type="component" value="Unassembled WGS sequence"/>
</dbReference>
<gene>
    <name evidence="2" type="ORF">ASJ80_00140</name>
</gene>
<proteinExistence type="inferred from homology"/>
<dbReference type="Gene3D" id="3.30.310.50">
    <property type="entry name" value="Alpha-D-phosphohexomutase, C-terminal domain"/>
    <property type="match status" value="1"/>
</dbReference>
<keyword evidence="3" id="KW-1185">Reference proteome</keyword>
<dbReference type="InterPro" id="IPR015419">
    <property type="entry name" value="CTAG/Pcc1"/>
</dbReference>
<comment type="caution">
    <text evidence="2">The sequence shown here is derived from an EMBL/GenBank/DDBJ whole genome shotgun (WGS) entry which is preliminary data.</text>
</comment>
<dbReference type="EMBL" id="LMVM01000038">
    <property type="protein sequence ID" value="PAV03403.1"/>
    <property type="molecule type" value="Genomic_DNA"/>
</dbReference>
<comment type="similarity">
    <text evidence="1">Belongs to the CTAG/PCC1 family.</text>
</comment>
<evidence type="ECO:0008006" key="4">
    <source>
        <dbReference type="Google" id="ProtNLM"/>
    </source>
</evidence>
<evidence type="ECO:0000313" key="2">
    <source>
        <dbReference type="EMBL" id="PAV03403.1"/>
    </source>
</evidence>
<accession>A0A2A2H295</accession>
<name>A0A2A2H295_METBR</name>
<organism evidence="2 3">
    <name type="scientific">Methanobacterium bryantii</name>
    <dbReference type="NCBI Taxonomy" id="2161"/>
    <lineage>
        <taxon>Archaea</taxon>
        <taxon>Methanobacteriati</taxon>
        <taxon>Methanobacteriota</taxon>
        <taxon>Methanomada group</taxon>
        <taxon>Methanobacteria</taxon>
        <taxon>Methanobacteriales</taxon>
        <taxon>Methanobacteriaceae</taxon>
        <taxon>Methanobacterium</taxon>
    </lineage>
</organism>
<protein>
    <recommendedName>
        <fullName evidence="4">KEOPS complex Pcc1-like subunit</fullName>
    </recommendedName>
</protein>
<evidence type="ECO:0000313" key="3">
    <source>
        <dbReference type="Proteomes" id="UP000217784"/>
    </source>
</evidence>
<evidence type="ECO:0000256" key="1">
    <source>
        <dbReference type="ARBA" id="ARBA00007073"/>
    </source>
</evidence>
<dbReference type="OrthoDB" id="8982at2157"/>
<dbReference type="Pfam" id="PF09341">
    <property type="entry name" value="Pcc1"/>
    <property type="match status" value="1"/>
</dbReference>
<dbReference type="RefSeq" id="WP_069583273.1">
    <property type="nucleotide sequence ID" value="NZ_LMVM01000038.1"/>
</dbReference>
<dbReference type="AlphaFoldDB" id="A0A2A2H295"/>
<dbReference type="NCBIfam" id="NF011470">
    <property type="entry name" value="PRK14887.1"/>
    <property type="match status" value="1"/>
</dbReference>